<dbReference type="InterPro" id="IPR016032">
    <property type="entry name" value="Sig_transdc_resp-reg_C-effctor"/>
</dbReference>
<proteinExistence type="predicted"/>
<protein>
    <submittedName>
        <fullName evidence="2">DNA-binding CsgD family transcriptional regulator</fullName>
    </submittedName>
</protein>
<dbReference type="PANTHER" id="PTHR34293">
    <property type="entry name" value="HTH-TYPE TRANSCRIPTIONAL REGULATOR TRMBL2"/>
    <property type="match status" value="1"/>
</dbReference>
<dbReference type="Gene3D" id="1.10.10.10">
    <property type="entry name" value="Winged helix-like DNA-binding domain superfamily/Winged helix DNA-binding domain"/>
    <property type="match status" value="1"/>
</dbReference>
<evidence type="ECO:0000313" key="3">
    <source>
        <dbReference type="Proteomes" id="UP000579945"/>
    </source>
</evidence>
<dbReference type="PANTHER" id="PTHR34293:SF1">
    <property type="entry name" value="HTH-TYPE TRANSCRIPTIONAL REGULATOR TRMBL2"/>
    <property type="match status" value="1"/>
</dbReference>
<dbReference type="InterPro" id="IPR000792">
    <property type="entry name" value="Tscrpt_reg_LuxR_C"/>
</dbReference>
<dbReference type="GO" id="GO:0003677">
    <property type="term" value="F:DNA binding"/>
    <property type="evidence" value="ECO:0007669"/>
    <property type="project" value="UniProtKB-KW"/>
</dbReference>
<evidence type="ECO:0000313" key="2">
    <source>
        <dbReference type="EMBL" id="MBB3725268.1"/>
    </source>
</evidence>
<dbReference type="SUPFAM" id="SSF46894">
    <property type="entry name" value="C-terminal effector domain of the bipartite response regulators"/>
    <property type="match status" value="1"/>
</dbReference>
<sequence length="333" mass="36069">MSMTALFTGRSPSGGEHVTDVYHYAARKGAIEAVEVAAADLGIDVHLVSEAVRHLMESRLLRADDGTGGRFVPVDPDLAVASLVSSVEREIYRRRELIDQIRERVGVFGARTGGDPPPSTVEYLVGAMEVRGFLKTAGDACRDELLVLQGGVGEAGDLSQMFLVLVARGVTVRVICQHRSRADVATRLAMKRLTDAGVEVYTVSHVPRSAIVFDRSLVVLFGDGEGGEGGDVSLARVRNQGIAQFFLDMFNHLWETATPLEGVEFGYATVADDLQQSIATLMAKGYTDEVVARKLGMSVRSCRRHIATLMRDLDATSRFQAGVEAARKFLKTG</sequence>
<organism evidence="2 3">
    <name type="scientific">Nonomuraea dietziae</name>
    <dbReference type="NCBI Taxonomy" id="65515"/>
    <lineage>
        <taxon>Bacteria</taxon>
        <taxon>Bacillati</taxon>
        <taxon>Actinomycetota</taxon>
        <taxon>Actinomycetes</taxon>
        <taxon>Streptosporangiales</taxon>
        <taxon>Streptosporangiaceae</taxon>
        <taxon>Nonomuraea</taxon>
    </lineage>
</organism>
<accession>A0A7W5Y5Q4</accession>
<dbReference type="SMART" id="SM00421">
    <property type="entry name" value="HTH_LUXR"/>
    <property type="match status" value="1"/>
</dbReference>
<dbReference type="RefSeq" id="WP_183644372.1">
    <property type="nucleotide sequence ID" value="NZ_JACIBV010000001.1"/>
</dbReference>
<name>A0A7W5Y5Q4_9ACTN</name>
<dbReference type="EMBL" id="JACIBV010000001">
    <property type="protein sequence ID" value="MBB3725268.1"/>
    <property type="molecule type" value="Genomic_DNA"/>
</dbReference>
<dbReference type="InterPro" id="IPR036388">
    <property type="entry name" value="WH-like_DNA-bd_sf"/>
</dbReference>
<reference evidence="2 3" key="1">
    <citation type="submission" date="2020-08" db="EMBL/GenBank/DDBJ databases">
        <title>Sequencing the genomes of 1000 actinobacteria strains.</title>
        <authorList>
            <person name="Klenk H.-P."/>
        </authorList>
    </citation>
    <scope>NUCLEOTIDE SEQUENCE [LARGE SCALE GENOMIC DNA]</scope>
    <source>
        <strain evidence="2 3">DSM 44320</strain>
    </source>
</reference>
<gene>
    <name evidence="2" type="ORF">FHR33_001128</name>
</gene>
<dbReference type="Gene3D" id="3.30.870.10">
    <property type="entry name" value="Endonuclease Chain A"/>
    <property type="match status" value="1"/>
</dbReference>
<dbReference type="InterPro" id="IPR051797">
    <property type="entry name" value="TrmB-like"/>
</dbReference>
<feature type="domain" description="HTH luxR-type" evidence="1">
    <location>
        <begin position="271"/>
        <end position="325"/>
    </location>
</feature>
<dbReference type="GeneID" id="95387701"/>
<keyword evidence="2" id="KW-0238">DNA-binding</keyword>
<dbReference type="Proteomes" id="UP000579945">
    <property type="component" value="Unassembled WGS sequence"/>
</dbReference>
<dbReference type="GO" id="GO:0006355">
    <property type="term" value="P:regulation of DNA-templated transcription"/>
    <property type="evidence" value="ECO:0007669"/>
    <property type="project" value="InterPro"/>
</dbReference>
<dbReference type="AlphaFoldDB" id="A0A7W5Y5Q4"/>
<dbReference type="SUPFAM" id="SSF56024">
    <property type="entry name" value="Phospholipase D/nuclease"/>
    <property type="match status" value="1"/>
</dbReference>
<comment type="caution">
    <text evidence="2">The sequence shown here is derived from an EMBL/GenBank/DDBJ whole genome shotgun (WGS) entry which is preliminary data.</text>
</comment>
<evidence type="ECO:0000259" key="1">
    <source>
        <dbReference type="SMART" id="SM00421"/>
    </source>
</evidence>
<keyword evidence="3" id="KW-1185">Reference proteome</keyword>